<evidence type="ECO:0000259" key="3">
    <source>
        <dbReference type="PROSITE" id="PS51084"/>
    </source>
</evidence>
<feature type="domain" description="HIT" evidence="3">
    <location>
        <begin position="7"/>
        <end position="115"/>
    </location>
</feature>
<dbReference type="Pfam" id="PF01230">
    <property type="entry name" value="HIT"/>
    <property type="match status" value="1"/>
</dbReference>
<evidence type="ECO:0000256" key="1">
    <source>
        <dbReference type="PROSITE-ProRule" id="PRU00464"/>
    </source>
</evidence>
<evidence type="ECO:0000256" key="2">
    <source>
        <dbReference type="SAM" id="Phobius"/>
    </source>
</evidence>
<evidence type="ECO:0000313" key="4">
    <source>
        <dbReference type="EMBL" id="WUV49983.1"/>
    </source>
</evidence>
<dbReference type="InterPro" id="IPR036265">
    <property type="entry name" value="HIT-like_sf"/>
</dbReference>
<accession>A0ABZ1Z407</accession>
<gene>
    <name evidence="4" type="ORF">OG563_18375</name>
</gene>
<dbReference type="RefSeq" id="WP_329414738.1">
    <property type="nucleotide sequence ID" value="NZ_CP109441.1"/>
</dbReference>
<keyword evidence="2" id="KW-0472">Membrane</keyword>
<keyword evidence="2" id="KW-0812">Transmembrane</keyword>
<dbReference type="Gene3D" id="3.30.428.10">
    <property type="entry name" value="HIT-like"/>
    <property type="match status" value="1"/>
</dbReference>
<proteinExistence type="predicted"/>
<dbReference type="Proteomes" id="UP001432062">
    <property type="component" value="Chromosome"/>
</dbReference>
<keyword evidence="2" id="KW-1133">Transmembrane helix</keyword>
<dbReference type="EMBL" id="CP109441">
    <property type="protein sequence ID" value="WUV49983.1"/>
    <property type="molecule type" value="Genomic_DNA"/>
</dbReference>
<protein>
    <submittedName>
        <fullName evidence="4">HIT domain-containing protein</fullName>
    </submittedName>
</protein>
<feature type="short sequence motif" description="Histidine triad motif" evidence="1">
    <location>
        <begin position="100"/>
        <end position="104"/>
    </location>
</feature>
<reference evidence="4" key="1">
    <citation type="submission" date="2022-10" db="EMBL/GenBank/DDBJ databases">
        <title>The complete genomes of actinobacterial strains from the NBC collection.</title>
        <authorList>
            <person name="Joergensen T.S."/>
            <person name="Alvarez Arevalo M."/>
            <person name="Sterndorff E.B."/>
            <person name="Faurdal D."/>
            <person name="Vuksanovic O."/>
            <person name="Mourched A.-S."/>
            <person name="Charusanti P."/>
            <person name="Shaw S."/>
            <person name="Blin K."/>
            <person name="Weber T."/>
        </authorList>
    </citation>
    <scope>NUCLEOTIDE SEQUENCE</scope>
    <source>
        <strain evidence="4">NBC_01482</strain>
    </source>
</reference>
<keyword evidence="5" id="KW-1185">Reference proteome</keyword>
<feature type="transmembrane region" description="Helical" evidence="2">
    <location>
        <begin position="269"/>
        <end position="287"/>
    </location>
</feature>
<dbReference type="InterPro" id="IPR001310">
    <property type="entry name" value="Histidine_triad_HIT"/>
</dbReference>
<feature type="transmembrane region" description="Helical" evidence="2">
    <location>
        <begin position="196"/>
        <end position="216"/>
    </location>
</feature>
<sequence>MAAPVCPFCAVIAGQDPNVREIYRDANTVAFFPLEPATHGHTLIVPTRHVPDMWSLRDAELAPLSATTLKVAKAIRDSLMPDGLNIIQSNGQAATQTIDHLHVHLIPRWNNDRMPAIWPVGTDETDATLDRAARQITAALPSTAGTTVSPDDRRQHLGFIQSVVTRMAQSSATAKSWLLPIVTATYGFAITKEAPLIAVIGIVAVLVFALLDANYLKQERAFRALYDKVAEGSSIPEFSMNPTLAAPAGRRSNYWPDWQDWRSWAVMPFYLPLLVSGVVIAVLYTWVW</sequence>
<evidence type="ECO:0000313" key="5">
    <source>
        <dbReference type="Proteomes" id="UP001432062"/>
    </source>
</evidence>
<dbReference type="PROSITE" id="PS51084">
    <property type="entry name" value="HIT_2"/>
    <property type="match status" value="1"/>
</dbReference>
<dbReference type="PANTHER" id="PTHR46648:SF1">
    <property type="entry name" value="ADENOSINE 5'-MONOPHOSPHORAMIDASE HNT1"/>
    <property type="match status" value="1"/>
</dbReference>
<dbReference type="InterPro" id="IPR011146">
    <property type="entry name" value="HIT-like"/>
</dbReference>
<dbReference type="PANTHER" id="PTHR46648">
    <property type="entry name" value="HIT FAMILY PROTEIN 1"/>
    <property type="match status" value="1"/>
</dbReference>
<name>A0ABZ1Z407_9NOCA</name>
<organism evidence="4 5">
    <name type="scientific">Nocardia vinacea</name>
    <dbReference type="NCBI Taxonomy" id="96468"/>
    <lineage>
        <taxon>Bacteria</taxon>
        <taxon>Bacillati</taxon>
        <taxon>Actinomycetota</taxon>
        <taxon>Actinomycetes</taxon>
        <taxon>Mycobacteriales</taxon>
        <taxon>Nocardiaceae</taxon>
        <taxon>Nocardia</taxon>
    </lineage>
</organism>
<dbReference type="SUPFAM" id="SSF54197">
    <property type="entry name" value="HIT-like"/>
    <property type="match status" value="1"/>
</dbReference>